<name>A0A165U348_9APHY</name>
<dbReference type="EMBL" id="KV429033">
    <property type="protein sequence ID" value="KZT74331.1"/>
    <property type="molecule type" value="Genomic_DNA"/>
</dbReference>
<reference evidence="3 4" key="1">
    <citation type="journal article" date="2016" name="Mol. Biol. Evol.">
        <title>Comparative Genomics of Early-Diverging Mushroom-Forming Fungi Provides Insights into the Origins of Lignocellulose Decay Capabilities.</title>
        <authorList>
            <person name="Nagy L.G."/>
            <person name="Riley R."/>
            <person name="Tritt A."/>
            <person name="Adam C."/>
            <person name="Daum C."/>
            <person name="Floudas D."/>
            <person name="Sun H."/>
            <person name="Yadav J.S."/>
            <person name="Pangilinan J."/>
            <person name="Larsson K.H."/>
            <person name="Matsuura K."/>
            <person name="Barry K."/>
            <person name="Labutti K."/>
            <person name="Kuo R."/>
            <person name="Ohm R.A."/>
            <person name="Bhattacharya S.S."/>
            <person name="Shirouzu T."/>
            <person name="Yoshinaga Y."/>
            <person name="Martin F.M."/>
            <person name="Grigoriev I.V."/>
            <person name="Hibbett D.S."/>
        </authorList>
    </citation>
    <scope>NUCLEOTIDE SEQUENCE [LARGE SCALE GENOMIC DNA]</scope>
    <source>
        <strain evidence="3 4">L-15889</strain>
    </source>
</reference>
<dbReference type="STRING" id="1314783.A0A165U348"/>
<dbReference type="PANTHER" id="PTHR35872:SF2">
    <property type="entry name" value="INTEGRAL MEMBRANE PROTEIN (AFU_ORTHOLOGUE AFUA_5G07110)"/>
    <property type="match status" value="1"/>
</dbReference>
<dbReference type="Pfam" id="PF11204">
    <property type="entry name" value="DUF2985"/>
    <property type="match status" value="1"/>
</dbReference>
<proteinExistence type="predicted"/>
<organism evidence="3 4">
    <name type="scientific">Daedalea quercina L-15889</name>
    <dbReference type="NCBI Taxonomy" id="1314783"/>
    <lineage>
        <taxon>Eukaryota</taxon>
        <taxon>Fungi</taxon>
        <taxon>Dikarya</taxon>
        <taxon>Basidiomycota</taxon>
        <taxon>Agaricomycotina</taxon>
        <taxon>Agaricomycetes</taxon>
        <taxon>Polyporales</taxon>
        <taxon>Fomitopsis</taxon>
    </lineage>
</organism>
<gene>
    <name evidence="3" type="ORF">DAEQUDRAFT_660489</name>
</gene>
<sequence length="482" mass="53658">MISLEGPQTDILVPKTRHEPGRVGSSLSLSGSQRSEYADYFDFGEHHPDDIVEHLDVIDPQIATVATLTNAANAIAIPPLEWYSRKPVVVLPRGRRRRKSTKDEASAAEKGETGENDNNEEDNLDLHVEDVLRKRDRARRIMRGVWSFVKTPLGAITAIYGLLVVFWGTALVFFLARFINVHNDNTQNFWVEVCQQIETGLFSLPSIGLMPFRIVDTYRVFKIWWYKRKTEKLRCAAGLPELYDPNDLSDPLYDANYVPVLTEEEQIDLHYQQHMFMQSQTWYRPHGTQTHRAFPVDTAVWITVMNDLNSIFQCLLSGCMWGLNRFTRPAWTTAITLPGAFVAGIVAGVLIWWGGRKTKRVKEVTDRLMLILAMEPNAPSATDPGGPSAIVLSEKAHAPGRPAVGDTKTAGDGSRVLAARVASRPDSEPQRKDYADTTVGSAKGTPTIETPGMMAGESLPTPSVAIADEMFVPSAEQLDGKR</sequence>
<evidence type="ECO:0000313" key="3">
    <source>
        <dbReference type="EMBL" id="KZT74331.1"/>
    </source>
</evidence>
<feature type="transmembrane region" description="Helical" evidence="2">
    <location>
        <begin position="330"/>
        <end position="353"/>
    </location>
</feature>
<keyword evidence="2" id="KW-0812">Transmembrane</keyword>
<feature type="region of interest" description="Disordered" evidence="1">
    <location>
        <begin position="1"/>
        <end position="29"/>
    </location>
</feature>
<dbReference type="InterPro" id="IPR021369">
    <property type="entry name" value="DUF2985"/>
</dbReference>
<dbReference type="OrthoDB" id="3365211at2759"/>
<evidence type="ECO:0000256" key="1">
    <source>
        <dbReference type="SAM" id="MobiDB-lite"/>
    </source>
</evidence>
<dbReference type="AlphaFoldDB" id="A0A165U348"/>
<keyword evidence="4" id="KW-1185">Reference proteome</keyword>
<keyword evidence="2" id="KW-1133">Transmembrane helix</keyword>
<feature type="region of interest" description="Disordered" evidence="1">
    <location>
        <begin position="94"/>
        <end position="122"/>
    </location>
</feature>
<protein>
    <submittedName>
        <fullName evidence="3">Uncharacterized protein</fullName>
    </submittedName>
</protein>
<keyword evidence="2" id="KW-0472">Membrane</keyword>
<feature type="compositionally biased region" description="Basic and acidic residues" evidence="1">
    <location>
        <begin position="423"/>
        <end position="435"/>
    </location>
</feature>
<feature type="region of interest" description="Disordered" evidence="1">
    <location>
        <begin position="420"/>
        <end position="462"/>
    </location>
</feature>
<dbReference type="Proteomes" id="UP000076727">
    <property type="component" value="Unassembled WGS sequence"/>
</dbReference>
<dbReference type="PANTHER" id="PTHR35872">
    <property type="entry name" value="INTEGRAL MEMBRANE PROTEIN (AFU_ORTHOLOGUE AFUA_5G07110)"/>
    <property type="match status" value="1"/>
</dbReference>
<feature type="transmembrane region" description="Helical" evidence="2">
    <location>
        <begin position="153"/>
        <end position="179"/>
    </location>
</feature>
<evidence type="ECO:0000256" key="2">
    <source>
        <dbReference type="SAM" id="Phobius"/>
    </source>
</evidence>
<accession>A0A165U348</accession>
<feature type="compositionally biased region" description="Basic and acidic residues" evidence="1">
    <location>
        <begin position="101"/>
        <end position="113"/>
    </location>
</feature>
<evidence type="ECO:0000313" key="4">
    <source>
        <dbReference type="Proteomes" id="UP000076727"/>
    </source>
</evidence>